<dbReference type="CDD" id="cd00586">
    <property type="entry name" value="4HBT"/>
    <property type="match status" value="1"/>
</dbReference>
<name>A0A4Q7JBG2_9PSEU</name>
<dbReference type="GO" id="GO:0047617">
    <property type="term" value="F:fatty acyl-CoA hydrolase activity"/>
    <property type="evidence" value="ECO:0007669"/>
    <property type="project" value="TreeGrafter"/>
</dbReference>
<dbReference type="OrthoDB" id="3683044at2"/>
<keyword evidence="2" id="KW-1185">Reference proteome</keyword>
<organism evidence="1 2">
    <name type="scientific">Amycolatopsis suaedae</name>
    <dbReference type="NCBI Taxonomy" id="2510978"/>
    <lineage>
        <taxon>Bacteria</taxon>
        <taxon>Bacillati</taxon>
        <taxon>Actinomycetota</taxon>
        <taxon>Actinomycetes</taxon>
        <taxon>Pseudonocardiales</taxon>
        <taxon>Pseudonocardiaceae</taxon>
        <taxon>Amycolatopsis</taxon>
    </lineage>
</organism>
<dbReference type="PANTHER" id="PTHR31793:SF24">
    <property type="entry name" value="LONG-CHAIN ACYL-COA THIOESTERASE FADM"/>
    <property type="match status" value="1"/>
</dbReference>
<evidence type="ECO:0000313" key="1">
    <source>
        <dbReference type="EMBL" id="RZQ65161.1"/>
    </source>
</evidence>
<protein>
    <submittedName>
        <fullName evidence="1">Acyl-CoA thioesterase</fullName>
    </submittedName>
</protein>
<dbReference type="EMBL" id="SFCC01000002">
    <property type="protein sequence ID" value="RZQ65161.1"/>
    <property type="molecule type" value="Genomic_DNA"/>
</dbReference>
<evidence type="ECO:0000313" key="2">
    <source>
        <dbReference type="Proteomes" id="UP000292003"/>
    </source>
</evidence>
<dbReference type="Pfam" id="PF13279">
    <property type="entry name" value="4HBT_2"/>
    <property type="match status" value="1"/>
</dbReference>
<dbReference type="InterPro" id="IPR050563">
    <property type="entry name" value="4-hydroxybenzoyl-CoA_TE"/>
</dbReference>
<sequence length="137" mass="14865">MTFSVRVSVRVYEVDPQLHLNNAVYLQYCDHARFAFLTSAGVAVDELLAGGVGPVNLETTLRYHHELRGGDEVDVSCAFVWGEGKTYRVEQSLTRADGVLAAEVTHVSGLLDLAKRRLVPDPAARFRAVAANPAALG</sequence>
<reference evidence="1 2" key="1">
    <citation type="submission" date="2019-02" db="EMBL/GenBank/DDBJ databases">
        <title>Draft genome sequence of Amycolatopsis sp. 8-3EHSu isolated from roots of Suaeda maritima.</title>
        <authorList>
            <person name="Duangmal K."/>
            <person name="Chantavorakit T."/>
        </authorList>
    </citation>
    <scope>NUCLEOTIDE SEQUENCE [LARGE SCALE GENOMIC DNA]</scope>
    <source>
        <strain evidence="1 2">8-3EHSu</strain>
    </source>
</reference>
<dbReference type="PANTHER" id="PTHR31793">
    <property type="entry name" value="4-HYDROXYBENZOYL-COA THIOESTERASE FAMILY MEMBER"/>
    <property type="match status" value="1"/>
</dbReference>
<dbReference type="InterPro" id="IPR029069">
    <property type="entry name" value="HotDog_dom_sf"/>
</dbReference>
<dbReference type="Proteomes" id="UP000292003">
    <property type="component" value="Unassembled WGS sequence"/>
</dbReference>
<dbReference type="AlphaFoldDB" id="A0A4Q7JBG2"/>
<gene>
    <name evidence="1" type="ORF">EWH70_04530</name>
</gene>
<dbReference type="SUPFAM" id="SSF54637">
    <property type="entry name" value="Thioesterase/thiol ester dehydrase-isomerase"/>
    <property type="match status" value="1"/>
</dbReference>
<dbReference type="Gene3D" id="3.10.129.10">
    <property type="entry name" value="Hotdog Thioesterase"/>
    <property type="match status" value="1"/>
</dbReference>
<accession>A0A4Q7JBG2</accession>
<dbReference type="RefSeq" id="WP_130473947.1">
    <property type="nucleotide sequence ID" value="NZ_SFCC01000002.1"/>
</dbReference>
<proteinExistence type="predicted"/>
<comment type="caution">
    <text evidence="1">The sequence shown here is derived from an EMBL/GenBank/DDBJ whole genome shotgun (WGS) entry which is preliminary data.</text>
</comment>